<comment type="subcellular location">
    <subcellularLocation>
        <location evidence="1">Cytoplasm</location>
    </subcellularLocation>
</comment>
<dbReference type="GO" id="GO:0007023">
    <property type="term" value="P:post-chaperonin tubulin folding pathway"/>
    <property type="evidence" value="ECO:0007669"/>
    <property type="project" value="InterPro"/>
</dbReference>
<dbReference type="PANTHER" id="PTHR15139:SF0">
    <property type="entry name" value="TUBULIN-SPECIFIC CHAPERONE C"/>
    <property type="match status" value="1"/>
</dbReference>
<feature type="region of interest" description="Disordered" evidence="4">
    <location>
        <begin position="155"/>
        <end position="237"/>
    </location>
</feature>
<dbReference type="Proteomes" id="UP000011761">
    <property type="component" value="Unassembled WGS sequence"/>
</dbReference>
<evidence type="ECO:0000313" key="6">
    <source>
        <dbReference type="EMBL" id="EMD00195.1"/>
    </source>
</evidence>
<feature type="region of interest" description="Disordered" evidence="4">
    <location>
        <begin position="1"/>
        <end position="22"/>
    </location>
</feature>
<evidence type="ECO:0000256" key="3">
    <source>
        <dbReference type="ARBA" id="ARBA00022490"/>
    </source>
</evidence>
<dbReference type="GeneID" id="19111282"/>
<evidence type="ECO:0000256" key="1">
    <source>
        <dbReference type="ARBA" id="ARBA00004496"/>
    </source>
</evidence>
<evidence type="ECO:0000256" key="4">
    <source>
        <dbReference type="SAM" id="MobiDB-lite"/>
    </source>
</evidence>
<evidence type="ECO:0000256" key="2">
    <source>
        <dbReference type="ARBA" id="ARBA00008848"/>
    </source>
</evidence>
<dbReference type="PANTHER" id="PTHR15139">
    <property type="entry name" value="TUBULIN FOLDING COFACTOR C"/>
    <property type="match status" value="1"/>
</dbReference>
<feature type="non-terminal residue" evidence="6">
    <location>
        <position position="350"/>
    </location>
</feature>
<feature type="compositionally biased region" description="Polar residues" evidence="4">
    <location>
        <begin position="200"/>
        <end position="219"/>
    </location>
</feature>
<dbReference type="AlphaFoldDB" id="M2NL46"/>
<dbReference type="RefSeq" id="XP_007672695.1">
    <property type="nucleotide sequence ID" value="XM_007674505.1"/>
</dbReference>
<dbReference type="KEGG" id="bcom:BAUCODRAFT_30660"/>
<dbReference type="Gene3D" id="2.160.20.70">
    <property type="match status" value="1"/>
</dbReference>
<feature type="domain" description="C-CAP/cofactor C-like" evidence="5">
    <location>
        <begin position="196"/>
        <end position="350"/>
    </location>
</feature>
<dbReference type="Gene3D" id="1.20.58.1250">
    <property type="entry name" value="Tubulin Binding Cofactor C, N-terminal domain"/>
    <property type="match status" value="1"/>
</dbReference>
<comment type="similarity">
    <text evidence="2">Belongs to the TBCC family.</text>
</comment>
<protein>
    <recommendedName>
        <fullName evidence="5">C-CAP/cofactor C-like domain-containing protein</fullName>
    </recommendedName>
</protein>
<dbReference type="eggNOG" id="KOG2512">
    <property type="taxonomic scope" value="Eukaryota"/>
</dbReference>
<sequence length="350" mass="36829">MASTSVNQAPSTHTGPAQNDYTTPPLSIDFYRNFLAQSAALTEELDRLATHPTGPDRADALEHAQASLTRLSSAVRDATASFIPARDQRTYADTLKFLSTRLAEAKAPRAKFAFKSGSGNRPGGGRGLLAGWGETKKNASAISLEDAAELAQQRRRGAPGYVSSGESSWAGTPAGLRSPASEAAVEGEVDEQGETPHAALSSTADGTVQSPSTTITIPNKSHAYMKPPPTPSSTTNAGTATLSDLSFCVVDLSSHSFATLTLLNINHCLLLCGHVTGAVHATNIQSSKIVVASQQFRMHDSNACSVYLHTASRPIIEGCTGIGFAALPSWLRSEDGDGGGEEMWRQVDDF</sequence>
<evidence type="ECO:0000313" key="7">
    <source>
        <dbReference type="Proteomes" id="UP000011761"/>
    </source>
</evidence>
<dbReference type="EMBL" id="KB445551">
    <property type="protein sequence ID" value="EMD00195.1"/>
    <property type="molecule type" value="Genomic_DNA"/>
</dbReference>
<dbReference type="GO" id="GO:0005737">
    <property type="term" value="C:cytoplasm"/>
    <property type="evidence" value="ECO:0007669"/>
    <property type="project" value="UniProtKB-SubCell"/>
</dbReference>
<dbReference type="HOGENOM" id="CLU_032612_1_0_1"/>
<organism evidence="6 7">
    <name type="scientific">Baudoinia panamericana (strain UAMH 10762)</name>
    <name type="common">Angels' share fungus</name>
    <name type="synonym">Baudoinia compniacensis (strain UAMH 10762)</name>
    <dbReference type="NCBI Taxonomy" id="717646"/>
    <lineage>
        <taxon>Eukaryota</taxon>
        <taxon>Fungi</taxon>
        <taxon>Dikarya</taxon>
        <taxon>Ascomycota</taxon>
        <taxon>Pezizomycotina</taxon>
        <taxon>Dothideomycetes</taxon>
        <taxon>Dothideomycetidae</taxon>
        <taxon>Mycosphaerellales</taxon>
        <taxon>Teratosphaeriaceae</taxon>
        <taxon>Baudoinia</taxon>
    </lineage>
</organism>
<accession>M2NL46</accession>
<dbReference type="InterPro" id="IPR038397">
    <property type="entry name" value="TBCC_N_sf"/>
</dbReference>
<dbReference type="Pfam" id="PF07986">
    <property type="entry name" value="TBCC"/>
    <property type="match status" value="1"/>
</dbReference>
<keyword evidence="7" id="KW-1185">Reference proteome</keyword>
<proteinExistence type="inferred from homology"/>
<keyword evidence="3" id="KW-0963">Cytoplasm</keyword>
<evidence type="ECO:0000259" key="5">
    <source>
        <dbReference type="PROSITE" id="PS51329"/>
    </source>
</evidence>
<dbReference type="InterPro" id="IPR016098">
    <property type="entry name" value="CAP/MinC_C"/>
</dbReference>
<dbReference type="OrthoDB" id="194775at2759"/>
<dbReference type="OMA" id="FGWIKAV"/>
<dbReference type="GO" id="GO:0007021">
    <property type="term" value="P:tubulin complex assembly"/>
    <property type="evidence" value="ECO:0007669"/>
    <property type="project" value="TreeGrafter"/>
</dbReference>
<gene>
    <name evidence="6" type="ORF">BAUCODRAFT_30660</name>
</gene>
<dbReference type="InterPro" id="IPR027684">
    <property type="entry name" value="TBCC"/>
</dbReference>
<dbReference type="InterPro" id="IPR012945">
    <property type="entry name" value="Tubulin-bd_cofactor_C_dom"/>
</dbReference>
<dbReference type="InterPro" id="IPR017901">
    <property type="entry name" value="C-CAP_CF_C-like"/>
</dbReference>
<dbReference type="STRING" id="717646.M2NL46"/>
<dbReference type="PROSITE" id="PS51329">
    <property type="entry name" value="C_CAP_COFACTOR_C"/>
    <property type="match status" value="1"/>
</dbReference>
<name>M2NL46_BAUPA</name>
<reference evidence="6 7" key="1">
    <citation type="journal article" date="2012" name="PLoS Pathog.">
        <title>Diverse lifestyles and strategies of plant pathogenesis encoded in the genomes of eighteen Dothideomycetes fungi.</title>
        <authorList>
            <person name="Ohm R.A."/>
            <person name="Feau N."/>
            <person name="Henrissat B."/>
            <person name="Schoch C.L."/>
            <person name="Horwitz B.A."/>
            <person name="Barry K.W."/>
            <person name="Condon B.J."/>
            <person name="Copeland A.C."/>
            <person name="Dhillon B."/>
            <person name="Glaser F."/>
            <person name="Hesse C.N."/>
            <person name="Kosti I."/>
            <person name="LaButti K."/>
            <person name="Lindquist E.A."/>
            <person name="Lucas S."/>
            <person name="Salamov A.A."/>
            <person name="Bradshaw R.E."/>
            <person name="Ciuffetti L."/>
            <person name="Hamelin R.C."/>
            <person name="Kema G.H.J."/>
            <person name="Lawrence C."/>
            <person name="Scott J.A."/>
            <person name="Spatafora J.W."/>
            <person name="Turgeon B.G."/>
            <person name="de Wit P.J.G.M."/>
            <person name="Zhong S."/>
            <person name="Goodwin S.B."/>
            <person name="Grigoriev I.V."/>
        </authorList>
    </citation>
    <scope>NUCLEOTIDE SEQUENCE [LARGE SCALE GENOMIC DNA]</scope>
    <source>
        <strain evidence="6 7">UAMH 10762</strain>
    </source>
</reference>